<dbReference type="CDD" id="cd01182">
    <property type="entry name" value="INT_RitC_C_like"/>
    <property type="match status" value="1"/>
</dbReference>
<evidence type="ECO:0000256" key="3">
    <source>
        <dbReference type="ARBA" id="ARBA00023125"/>
    </source>
</evidence>
<dbReference type="Proteomes" id="UP000199337">
    <property type="component" value="Unassembled WGS sequence"/>
</dbReference>
<evidence type="ECO:0000259" key="5">
    <source>
        <dbReference type="PROSITE" id="PS51898"/>
    </source>
</evidence>
<name>A0A1I2ZYJ5_9FIRM</name>
<keyword evidence="2" id="KW-0229">DNA integration</keyword>
<dbReference type="InterPro" id="IPR002104">
    <property type="entry name" value="Integrase_catalytic"/>
</dbReference>
<evidence type="ECO:0000313" key="6">
    <source>
        <dbReference type="EMBL" id="SFH42972.1"/>
    </source>
</evidence>
<dbReference type="PANTHER" id="PTHR30349">
    <property type="entry name" value="PHAGE INTEGRASE-RELATED"/>
    <property type="match status" value="1"/>
</dbReference>
<dbReference type="InterPro" id="IPR011010">
    <property type="entry name" value="DNA_brk_join_enz"/>
</dbReference>
<keyword evidence="3" id="KW-0238">DNA-binding</keyword>
<dbReference type="GO" id="GO:0015074">
    <property type="term" value="P:DNA integration"/>
    <property type="evidence" value="ECO:0007669"/>
    <property type="project" value="UniProtKB-KW"/>
</dbReference>
<evidence type="ECO:0000256" key="4">
    <source>
        <dbReference type="ARBA" id="ARBA00023172"/>
    </source>
</evidence>
<dbReference type="AlphaFoldDB" id="A0A1I2ZYJ5"/>
<dbReference type="Pfam" id="PF00589">
    <property type="entry name" value="Phage_integrase"/>
    <property type="match status" value="1"/>
</dbReference>
<comment type="subcellular location">
    <subcellularLocation>
        <location evidence="1">Cytoplasm</location>
    </subcellularLocation>
</comment>
<keyword evidence="4" id="KW-0233">DNA recombination</keyword>
<dbReference type="Gene3D" id="1.10.150.130">
    <property type="match status" value="1"/>
</dbReference>
<dbReference type="GO" id="GO:0005737">
    <property type="term" value="C:cytoplasm"/>
    <property type="evidence" value="ECO:0007669"/>
    <property type="project" value="UniProtKB-SubCell"/>
</dbReference>
<sequence>MLFLIYYSDVMKIPAEKLTLNMIKAETITGFLDWLESERSSCVATRNVRLAAIHSFFRYLQYHCPEALDEWQRILSIPVKKAAKPVVNYLTLDGIKLLLEGPDQSTKSGRRDLALLSLMYNSGCRVQEIIDLIPSMVRLDSPCIVKLIGKGNKARIVPMLDEQVKFLKKYMKENNLLEPYANMYPLFCNNRHEKLTRAGVNYILKKYADVARSKNPAIIPEKLSCHCIRHSTAMHLLQSGVNLVYIRDLLGHSSIQVTEIYARADSKQKREAIAKAYEDVMPHEEPSWMKNDDLLAWLKSFNR</sequence>
<protein>
    <submittedName>
        <fullName evidence="6">Site-specific recombinase XerD</fullName>
    </submittedName>
</protein>
<dbReference type="InterPro" id="IPR050090">
    <property type="entry name" value="Tyrosine_recombinase_XerCD"/>
</dbReference>
<dbReference type="InterPro" id="IPR010998">
    <property type="entry name" value="Integrase_recombinase_N"/>
</dbReference>
<evidence type="ECO:0000256" key="1">
    <source>
        <dbReference type="ARBA" id="ARBA00004496"/>
    </source>
</evidence>
<dbReference type="SUPFAM" id="SSF56349">
    <property type="entry name" value="DNA breaking-rejoining enzymes"/>
    <property type="match status" value="1"/>
</dbReference>
<proteinExistence type="predicted"/>
<organism evidence="6 7">
    <name type="scientific">Desulfotruncus arcticus DSM 17038</name>
    <dbReference type="NCBI Taxonomy" id="1121424"/>
    <lineage>
        <taxon>Bacteria</taxon>
        <taxon>Bacillati</taxon>
        <taxon>Bacillota</taxon>
        <taxon>Clostridia</taxon>
        <taxon>Eubacteriales</taxon>
        <taxon>Desulfallaceae</taxon>
        <taxon>Desulfotruncus</taxon>
    </lineage>
</organism>
<keyword evidence="7" id="KW-1185">Reference proteome</keyword>
<dbReference type="PANTHER" id="PTHR30349:SF77">
    <property type="entry name" value="TYROSINE RECOMBINASE XERC"/>
    <property type="match status" value="1"/>
</dbReference>
<accession>A0A1I2ZYJ5</accession>
<dbReference type="GO" id="GO:0006310">
    <property type="term" value="P:DNA recombination"/>
    <property type="evidence" value="ECO:0007669"/>
    <property type="project" value="UniProtKB-KW"/>
</dbReference>
<dbReference type="GO" id="GO:0003677">
    <property type="term" value="F:DNA binding"/>
    <property type="evidence" value="ECO:0007669"/>
    <property type="project" value="UniProtKB-KW"/>
</dbReference>
<gene>
    <name evidence="6" type="ORF">SAMN05660649_05173</name>
</gene>
<dbReference type="InterPro" id="IPR013762">
    <property type="entry name" value="Integrase-like_cat_sf"/>
</dbReference>
<dbReference type="Gene3D" id="1.10.443.10">
    <property type="entry name" value="Intergrase catalytic core"/>
    <property type="match status" value="1"/>
</dbReference>
<evidence type="ECO:0000256" key="2">
    <source>
        <dbReference type="ARBA" id="ARBA00022908"/>
    </source>
</evidence>
<reference evidence="7" key="1">
    <citation type="submission" date="2016-10" db="EMBL/GenBank/DDBJ databases">
        <authorList>
            <person name="Varghese N."/>
            <person name="Submissions S."/>
        </authorList>
    </citation>
    <scope>NUCLEOTIDE SEQUENCE [LARGE SCALE GENOMIC DNA]</scope>
    <source>
        <strain evidence="7">DSM 17038</strain>
    </source>
</reference>
<evidence type="ECO:0000313" key="7">
    <source>
        <dbReference type="Proteomes" id="UP000199337"/>
    </source>
</evidence>
<dbReference type="STRING" id="341036.SAMN05660649_05173"/>
<dbReference type="PROSITE" id="PS51898">
    <property type="entry name" value="TYR_RECOMBINASE"/>
    <property type="match status" value="1"/>
</dbReference>
<dbReference type="EMBL" id="FOOX01000047">
    <property type="protein sequence ID" value="SFH42972.1"/>
    <property type="molecule type" value="Genomic_DNA"/>
</dbReference>
<feature type="domain" description="Tyr recombinase" evidence="5">
    <location>
        <begin position="85"/>
        <end position="274"/>
    </location>
</feature>